<dbReference type="Proteomes" id="UP000076078">
    <property type="component" value="Unassembled WGS sequence"/>
</dbReference>
<evidence type="ECO:0000313" key="2">
    <source>
        <dbReference type="EMBL" id="KYQ92115.1"/>
    </source>
</evidence>
<feature type="region of interest" description="Disordered" evidence="1">
    <location>
        <begin position="94"/>
        <end position="116"/>
    </location>
</feature>
<accession>A0A151ZDV7</accession>
<evidence type="ECO:0000313" key="3">
    <source>
        <dbReference type="Proteomes" id="UP000076078"/>
    </source>
</evidence>
<protein>
    <submittedName>
        <fullName evidence="2">Uncharacterized protein</fullName>
    </submittedName>
</protein>
<keyword evidence="3" id="KW-1185">Reference proteome</keyword>
<evidence type="ECO:0000256" key="1">
    <source>
        <dbReference type="SAM" id="MobiDB-lite"/>
    </source>
</evidence>
<proteinExistence type="predicted"/>
<sequence>MISHKDSFQMNSFDWAVRFENHYAIHKILQLMNNNEQFIQSIRESIEYSILMNKNDILGIMHHNGITLPPKVLGNINITQDFLSNLSLEDLKDEKVKSEVPTTTTSTTSVSNTTSSLQFKPMPQLDIYKLYDNSNCPTEDKS</sequence>
<name>A0A151ZDV7_TIELA</name>
<comment type="caution">
    <text evidence="2">The sequence shown here is derived from an EMBL/GenBank/DDBJ whole genome shotgun (WGS) entry which is preliminary data.</text>
</comment>
<dbReference type="InParanoid" id="A0A151ZDV7"/>
<gene>
    <name evidence="2" type="ORF">DLAC_06956</name>
</gene>
<feature type="compositionally biased region" description="Low complexity" evidence="1">
    <location>
        <begin position="102"/>
        <end position="116"/>
    </location>
</feature>
<organism evidence="2 3">
    <name type="scientific">Tieghemostelium lacteum</name>
    <name type="common">Slime mold</name>
    <name type="synonym">Dictyostelium lacteum</name>
    <dbReference type="NCBI Taxonomy" id="361077"/>
    <lineage>
        <taxon>Eukaryota</taxon>
        <taxon>Amoebozoa</taxon>
        <taxon>Evosea</taxon>
        <taxon>Eumycetozoa</taxon>
        <taxon>Dictyostelia</taxon>
        <taxon>Dictyosteliales</taxon>
        <taxon>Raperosteliaceae</taxon>
        <taxon>Tieghemostelium</taxon>
    </lineage>
</organism>
<dbReference type="AlphaFoldDB" id="A0A151ZDV7"/>
<dbReference type="EMBL" id="LODT01000031">
    <property type="protein sequence ID" value="KYQ92115.1"/>
    <property type="molecule type" value="Genomic_DNA"/>
</dbReference>
<reference evidence="2 3" key="1">
    <citation type="submission" date="2015-12" db="EMBL/GenBank/DDBJ databases">
        <title>Dictyostelia acquired genes for synthesis and detection of signals that induce cell-type specialization by lateral gene transfer from prokaryotes.</title>
        <authorList>
            <person name="Gloeckner G."/>
            <person name="Schaap P."/>
        </authorList>
    </citation>
    <scope>NUCLEOTIDE SEQUENCE [LARGE SCALE GENOMIC DNA]</scope>
    <source>
        <strain evidence="2 3">TK</strain>
    </source>
</reference>